<accession>A0A6N7WN34</accession>
<dbReference type="InterPro" id="IPR046078">
    <property type="entry name" value="DUF6096"/>
</dbReference>
<name>A0A6N7WN34_9FIRM</name>
<dbReference type="Proteomes" id="UP000436047">
    <property type="component" value="Unassembled WGS sequence"/>
</dbReference>
<sequence length="151" mass="17084">MNYFPEEKVVSIEEAAEKKEEAAAEKKKSIGFAVWNVGDTGYQLKLSTAGIKELESRYKTNVINLMQPHDGESMPPLTVMLDVAHVAMKPWHHSVKMKDVEALFDRYMENGGSQLEFYAGVYMEIFMVSGFFSKSLAEDLSETMGKAREEM</sequence>
<dbReference type="GeneID" id="86055736"/>
<gene>
    <name evidence="1" type="ORF">FYJ45_22225</name>
</gene>
<dbReference type="RefSeq" id="WP_154467276.1">
    <property type="nucleotide sequence ID" value="NZ_JAXDZL010000070.1"/>
</dbReference>
<evidence type="ECO:0000313" key="1">
    <source>
        <dbReference type="EMBL" id="MSS90868.1"/>
    </source>
</evidence>
<comment type="caution">
    <text evidence="1">The sequence shown here is derived from an EMBL/GenBank/DDBJ whole genome shotgun (WGS) entry which is preliminary data.</text>
</comment>
<reference evidence="1 2" key="1">
    <citation type="submission" date="2019-08" db="EMBL/GenBank/DDBJ databases">
        <title>In-depth cultivation of the pig gut microbiome towards novel bacterial diversity and tailored functional studies.</title>
        <authorList>
            <person name="Wylensek D."/>
            <person name="Hitch T.C.A."/>
            <person name="Clavel T."/>
        </authorList>
    </citation>
    <scope>NUCLEOTIDE SEQUENCE [LARGE SCALE GENOMIC DNA]</scope>
    <source>
        <strain evidence="1 2">WCA-389-WT-23B</strain>
    </source>
</reference>
<proteinExistence type="predicted"/>
<organism evidence="1 2">
    <name type="scientific">Eisenbergiella porci</name>
    <dbReference type="NCBI Taxonomy" id="2652274"/>
    <lineage>
        <taxon>Bacteria</taxon>
        <taxon>Bacillati</taxon>
        <taxon>Bacillota</taxon>
        <taxon>Clostridia</taxon>
        <taxon>Lachnospirales</taxon>
        <taxon>Lachnospiraceae</taxon>
        <taxon>Eisenbergiella</taxon>
    </lineage>
</organism>
<evidence type="ECO:0000313" key="2">
    <source>
        <dbReference type="Proteomes" id="UP000436047"/>
    </source>
</evidence>
<dbReference type="AlphaFoldDB" id="A0A6N7WN34"/>
<keyword evidence="2" id="KW-1185">Reference proteome</keyword>
<dbReference type="Pfam" id="PF19591">
    <property type="entry name" value="DUF6096"/>
    <property type="match status" value="1"/>
</dbReference>
<dbReference type="EMBL" id="VUMI01000049">
    <property type="protein sequence ID" value="MSS90868.1"/>
    <property type="molecule type" value="Genomic_DNA"/>
</dbReference>
<protein>
    <submittedName>
        <fullName evidence="1">Uncharacterized protein</fullName>
    </submittedName>
</protein>